<dbReference type="EMBL" id="JAULSO010000001">
    <property type="protein sequence ID" value="KAK3694101.1"/>
    <property type="molecule type" value="Genomic_DNA"/>
</dbReference>
<sequence>MPCDTTGTFFALCIFTLCIRTSSVAEVHYPSHEEDAGLTWVSLVQLRRSIPSIFSAIMIDCTRDACGGLRPWMGRPLPPTARTSSRQRSKAEAKCTTSPTSSTCRKLHCFIRKRGC</sequence>
<dbReference type="AlphaFoldDB" id="A0AAE0XJ17"/>
<dbReference type="Proteomes" id="UP001270362">
    <property type="component" value="Unassembled WGS sequence"/>
</dbReference>
<proteinExistence type="predicted"/>
<feature type="signal peptide" evidence="2">
    <location>
        <begin position="1"/>
        <end position="25"/>
    </location>
</feature>
<evidence type="ECO:0000256" key="2">
    <source>
        <dbReference type="SAM" id="SignalP"/>
    </source>
</evidence>
<keyword evidence="2" id="KW-0732">Signal</keyword>
<feature type="region of interest" description="Disordered" evidence="1">
    <location>
        <begin position="77"/>
        <end position="100"/>
    </location>
</feature>
<reference evidence="3" key="2">
    <citation type="submission" date="2023-06" db="EMBL/GenBank/DDBJ databases">
        <authorList>
            <consortium name="Lawrence Berkeley National Laboratory"/>
            <person name="Haridas S."/>
            <person name="Hensen N."/>
            <person name="Bonometti L."/>
            <person name="Westerberg I."/>
            <person name="Brannstrom I.O."/>
            <person name="Guillou S."/>
            <person name="Cros-Aarteil S."/>
            <person name="Calhoun S."/>
            <person name="Kuo A."/>
            <person name="Mondo S."/>
            <person name="Pangilinan J."/>
            <person name="Riley R."/>
            <person name="Labutti K."/>
            <person name="Andreopoulos B."/>
            <person name="Lipzen A."/>
            <person name="Chen C."/>
            <person name="Yanf M."/>
            <person name="Daum C."/>
            <person name="Ng V."/>
            <person name="Clum A."/>
            <person name="Steindorff A."/>
            <person name="Ohm R."/>
            <person name="Martin F."/>
            <person name="Silar P."/>
            <person name="Natvig D."/>
            <person name="Lalanne C."/>
            <person name="Gautier V."/>
            <person name="Ament-Velasquez S.L."/>
            <person name="Kruys A."/>
            <person name="Hutchinson M.I."/>
            <person name="Powell A.J."/>
            <person name="Barry K."/>
            <person name="Miller A.N."/>
            <person name="Grigoriev I.V."/>
            <person name="Debuchy R."/>
            <person name="Gladieux P."/>
            <person name="Thoren M.H."/>
            <person name="Johannesson H."/>
        </authorList>
    </citation>
    <scope>NUCLEOTIDE SEQUENCE</scope>
    <source>
        <strain evidence="3">CBS 314.62</strain>
    </source>
</reference>
<comment type="caution">
    <text evidence="3">The sequence shown here is derived from an EMBL/GenBank/DDBJ whole genome shotgun (WGS) entry which is preliminary data.</text>
</comment>
<name>A0AAE0XJ17_9PEZI</name>
<organism evidence="3 4">
    <name type="scientific">Podospora appendiculata</name>
    <dbReference type="NCBI Taxonomy" id="314037"/>
    <lineage>
        <taxon>Eukaryota</taxon>
        <taxon>Fungi</taxon>
        <taxon>Dikarya</taxon>
        <taxon>Ascomycota</taxon>
        <taxon>Pezizomycotina</taxon>
        <taxon>Sordariomycetes</taxon>
        <taxon>Sordariomycetidae</taxon>
        <taxon>Sordariales</taxon>
        <taxon>Podosporaceae</taxon>
        <taxon>Podospora</taxon>
    </lineage>
</organism>
<reference evidence="3" key="1">
    <citation type="journal article" date="2023" name="Mol. Phylogenet. Evol.">
        <title>Genome-scale phylogeny and comparative genomics of the fungal order Sordariales.</title>
        <authorList>
            <person name="Hensen N."/>
            <person name="Bonometti L."/>
            <person name="Westerberg I."/>
            <person name="Brannstrom I.O."/>
            <person name="Guillou S."/>
            <person name="Cros-Aarteil S."/>
            <person name="Calhoun S."/>
            <person name="Haridas S."/>
            <person name="Kuo A."/>
            <person name="Mondo S."/>
            <person name="Pangilinan J."/>
            <person name="Riley R."/>
            <person name="LaButti K."/>
            <person name="Andreopoulos B."/>
            <person name="Lipzen A."/>
            <person name="Chen C."/>
            <person name="Yan M."/>
            <person name="Daum C."/>
            <person name="Ng V."/>
            <person name="Clum A."/>
            <person name="Steindorff A."/>
            <person name="Ohm R.A."/>
            <person name="Martin F."/>
            <person name="Silar P."/>
            <person name="Natvig D.O."/>
            <person name="Lalanne C."/>
            <person name="Gautier V."/>
            <person name="Ament-Velasquez S.L."/>
            <person name="Kruys A."/>
            <person name="Hutchinson M.I."/>
            <person name="Powell A.J."/>
            <person name="Barry K."/>
            <person name="Miller A.N."/>
            <person name="Grigoriev I.V."/>
            <person name="Debuchy R."/>
            <person name="Gladieux P."/>
            <person name="Hiltunen Thoren M."/>
            <person name="Johannesson H."/>
        </authorList>
    </citation>
    <scope>NUCLEOTIDE SEQUENCE</scope>
    <source>
        <strain evidence="3">CBS 314.62</strain>
    </source>
</reference>
<feature type="chain" id="PRO_5042044229" description="Secreted protein" evidence="2">
    <location>
        <begin position="26"/>
        <end position="116"/>
    </location>
</feature>
<keyword evidence="4" id="KW-1185">Reference proteome</keyword>
<evidence type="ECO:0008006" key="5">
    <source>
        <dbReference type="Google" id="ProtNLM"/>
    </source>
</evidence>
<evidence type="ECO:0000313" key="3">
    <source>
        <dbReference type="EMBL" id="KAK3694101.1"/>
    </source>
</evidence>
<accession>A0AAE0XJ17</accession>
<protein>
    <recommendedName>
        <fullName evidence="5">Secreted protein</fullName>
    </recommendedName>
</protein>
<evidence type="ECO:0000313" key="4">
    <source>
        <dbReference type="Proteomes" id="UP001270362"/>
    </source>
</evidence>
<gene>
    <name evidence="3" type="ORF">B0T22DRAFT_451651</name>
</gene>
<evidence type="ECO:0000256" key="1">
    <source>
        <dbReference type="SAM" id="MobiDB-lite"/>
    </source>
</evidence>